<evidence type="ECO:0000313" key="2">
    <source>
        <dbReference type="EMBL" id="RKG29911.1"/>
    </source>
</evidence>
<evidence type="ECO:0000256" key="1">
    <source>
        <dbReference type="SAM" id="SignalP"/>
    </source>
</evidence>
<dbReference type="EMBL" id="RAXU01000048">
    <property type="protein sequence ID" value="RKG29911.1"/>
    <property type="molecule type" value="Genomic_DNA"/>
</dbReference>
<protein>
    <submittedName>
        <fullName evidence="2">Uncharacterized protein</fullName>
    </submittedName>
</protein>
<feature type="signal peptide" evidence="1">
    <location>
        <begin position="1"/>
        <end position="18"/>
    </location>
</feature>
<dbReference type="Proteomes" id="UP000269001">
    <property type="component" value="Unassembled WGS sequence"/>
</dbReference>
<organism evidence="2 3">
    <name type="scientific">Acinetobacter guerrae</name>
    <dbReference type="NCBI Taxonomy" id="1843371"/>
    <lineage>
        <taxon>Bacteria</taxon>
        <taxon>Pseudomonadati</taxon>
        <taxon>Pseudomonadota</taxon>
        <taxon>Gammaproteobacteria</taxon>
        <taxon>Moraxellales</taxon>
        <taxon>Moraxellaceae</taxon>
        <taxon>Acinetobacter</taxon>
    </lineage>
</organism>
<proteinExistence type="predicted"/>
<reference evidence="2 3" key="1">
    <citation type="submission" date="2018-09" db="EMBL/GenBank/DDBJ databases">
        <title>The draft genome of Acinetobacter spp. strains.</title>
        <authorList>
            <person name="Qin J."/>
            <person name="Feng Y."/>
            <person name="Zong Z."/>
        </authorList>
    </citation>
    <scope>NUCLEOTIDE SEQUENCE [LARGE SCALE GENOMIC DNA]</scope>
    <source>
        <strain evidence="2 3">WCHAc060096</strain>
    </source>
</reference>
<feature type="chain" id="PRO_5017258643" evidence="1">
    <location>
        <begin position="19"/>
        <end position="106"/>
    </location>
</feature>
<keyword evidence="3" id="KW-1185">Reference proteome</keyword>
<name>A0A3A8EM25_9GAMM</name>
<sequence>MKKIILGMILLLPTLSSAKITEETCRGIVRHAKLVMLYKQSGIPIDEMLRKNDEWFKNATTAEKNKANMTIQMAYSLPSYNDEKLNKSQLNDFIADEYITCKKAMK</sequence>
<keyword evidence="1" id="KW-0732">Signal</keyword>
<dbReference type="AlphaFoldDB" id="A0A3A8EM25"/>
<dbReference type="RefSeq" id="WP_120371501.1">
    <property type="nucleotide sequence ID" value="NZ_RAXU01000048.1"/>
</dbReference>
<accession>A0A3A8EM25</accession>
<comment type="caution">
    <text evidence="2">The sequence shown here is derived from an EMBL/GenBank/DDBJ whole genome shotgun (WGS) entry which is preliminary data.</text>
</comment>
<gene>
    <name evidence="2" type="ORF">D7V21_16800</name>
</gene>
<evidence type="ECO:0000313" key="3">
    <source>
        <dbReference type="Proteomes" id="UP000269001"/>
    </source>
</evidence>